<dbReference type="Pfam" id="PF02308">
    <property type="entry name" value="MgtC"/>
    <property type="match status" value="1"/>
</dbReference>
<proteinExistence type="inferred from homology"/>
<reference evidence="9 10" key="1">
    <citation type="journal article" date="2017" name="Genome Announc.">
        <title>Complete Genome Sequence of Burkholderia stabilis FERMP-21014.</title>
        <authorList>
            <person name="Konishi K."/>
            <person name="Kumagai T."/>
            <person name="Sakasegawa S."/>
            <person name="Tamura T."/>
        </authorList>
    </citation>
    <scope>NUCLEOTIDE SEQUENCE [LARGE SCALE GENOMIC DNA]</scope>
    <source>
        <strain evidence="9 10">FERMP-21014</strain>
    </source>
</reference>
<dbReference type="InterPro" id="IPR049177">
    <property type="entry name" value="MgtC_SapB_SrpB_YhiD_N"/>
</dbReference>
<feature type="transmembrane region" description="Helical" evidence="7">
    <location>
        <begin position="71"/>
        <end position="89"/>
    </location>
</feature>
<feature type="transmembrane region" description="Helical" evidence="7">
    <location>
        <begin position="38"/>
        <end position="59"/>
    </location>
</feature>
<keyword evidence="9" id="KW-0489">Methyltransferase</keyword>
<evidence type="ECO:0000256" key="4">
    <source>
        <dbReference type="ARBA" id="ARBA00022692"/>
    </source>
</evidence>
<feature type="transmembrane region" description="Helical" evidence="7">
    <location>
        <begin position="101"/>
        <end position="132"/>
    </location>
</feature>
<keyword evidence="6 7" id="KW-0472">Membrane</keyword>
<keyword evidence="7" id="KW-0997">Cell inner membrane</keyword>
<evidence type="ECO:0000259" key="8">
    <source>
        <dbReference type="Pfam" id="PF02308"/>
    </source>
</evidence>
<evidence type="ECO:0000256" key="2">
    <source>
        <dbReference type="ARBA" id="ARBA00009298"/>
    </source>
</evidence>
<dbReference type="PANTHER" id="PTHR33778">
    <property type="entry name" value="PROTEIN MGTC"/>
    <property type="match status" value="1"/>
</dbReference>
<name>A0A1Y1BSF6_9BURK</name>
<dbReference type="AlphaFoldDB" id="A0A1Y1BSF6"/>
<accession>A0A1Y1BSF6</accession>
<comment type="subcellular location">
    <subcellularLocation>
        <location evidence="7">Cell inner membrane</location>
        <topology evidence="7">Multi-pass membrane protein</topology>
    </subcellularLocation>
    <subcellularLocation>
        <location evidence="1">Cell membrane</location>
        <topology evidence="1">Multi-pass membrane protein</topology>
    </subcellularLocation>
</comment>
<dbReference type="GO" id="GO:0005886">
    <property type="term" value="C:plasma membrane"/>
    <property type="evidence" value="ECO:0007669"/>
    <property type="project" value="UniProtKB-SubCell"/>
</dbReference>
<protein>
    <recommendedName>
        <fullName evidence="7">Protein MgtC</fullName>
    </recommendedName>
</protein>
<dbReference type="GO" id="GO:0032259">
    <property type="term" value="P:methylation"/>
    <property type="evidence" value="ECO:0007669"/>
    <property type="project" value="UniProtKB-KW"/>
</dbReference>
<comment type="similarity">
    <text evidence="2 7">Belongs to the MgtC/SapB family.</text>
</comment>
<evidence type="ECO:0000313" key="10">
    <source>
        <dbReference type="Proteomes" id="UP000218432"/>
    </source>
</evidence>
<dbReference type="PANTHER" id="PTHR33778:SF1">
    <property type="entry name" value="MAGNESIUM TRANSPORTER YHID-RELATED"/>
    <property type="match status" value="1"/>
</dbReference>
<dbReference type="InterPro" id="IPR003416">
    <property type="entry name" value="MgtC/SapB/SrpB/YhiD_fam"/>
</dbReference>
<organism evidence="9 10">
    <name type="scientific">Burkholderia stabilis</name>
    <dbReference type="NCBI Taxonomy" id="95485"/>
    <lineage>
        <taxon>Bacteria</taxon>
        <taxon>Pseudomonadati</taxon>
        <taxon>Pseudomonadota</taxon>
        <taxon>Betaproteobacteria</taxon>
        <taxon>Burkholderiales</taxon>
        <taxon>Burkholderiaceae</taxon>
        <taxon>Burkholderia</taxon>
        <taxon>Burkholderia cepacia complex</taxon>
    </lineage>
</organism>
<dbReference type="Proteomes" id="UP000218432">
    <property type="component" value="Chromosome 2"/>
</dbReference>
<evidence type="ECO:0000313" key="9">
    <source>
        <dbReference type="EMBL" id="BAX62910.1"/>
    </source>
</evidence>
<evidence type="ECO:0000256" key="3">
    <source>
        <dbReference type="ARBA" id="ARBA00022475"/>
    </source>
</evidence>
<evidence type="ECO:0000256" key="7">
    <source>
        <dbReference type="RuleBase" id="RU365041"/>
    </source>
</evidence>
<dbReference type="EMBL" id="AP018112">
    <property type="protein sequence ID" value="BAX62910.1"/>
    <property type="molecule type" value="Genomic_DNA"/>
</dbReference>
<dbReference type="RefSeq" id="WP_096475251.1">
    <property type="nucleotide sequence ID" value="NZ_AP018112.1"/>
</dbReference>
<keyword evidence="9" id="KW-0808">Transferase</keyword>
<keyword evidence="5 7" id="KW-1133">Transmembrane helix</keyword>
<feature type="domain" description="MgtC/SapB/SrpB/YhiD N-terminal" evidence="8">
    <location>
        <begin position="11"/>
        <end position="140"/>
    </location>
</feature>
<evidence type="ECO:0000256" key="5">
    <source>
        <dbReference type="ARBA" id="ARBA00022989"/>
    </source>
</evidence>
<sequence length="226" mass="23797">MISQLEIVSRLLLAALLGSIVGIERERLSWAAGLRTHMLVAVGAALVMVVSAFGFADIQDAKNVSLDPSRVAAQVVSGIGFLGAGSIMLRGEIIRGLTTAASLWVVAAVGLAVGGGMYVAAIAATAIVLAILAGLKPIEKRFFAARQRRGVRILASRGAVKLTSLQSMPGIDHARIVQFIIEQDDAAPDDDHIHVVFSKMTSAEFQAVRQSLQTLVGIKKMEESAA</sequence>
<evidence type="ECO:0000256" key="1">
    <source>
        <dbReference type="ARBA" id="ARBA00004651"/>
    </source>
</evidence>
<keyword evidence="3" id="KW-1003">Cell membrane</keyword>
<evidence type="ECO:0000256" key="6">
    <source>
        <dbReference type="ARBA" id="ARBA00023136"/>
    </source>
</evidence>
<dbReference type="PRINTS" id="PR01837">
    <property type="entry name" value="MGTCSAPBPROT"/>
</dbReference>
<gene>
    <name evidence="9" type="ORF">BSFP_057780</name>
</gene>
<keyword evidence="4 7" id="KW-0812">Transmembrane</keyword>
<dbReference type="GO" id="GO:0008168">
    <property type="term" value="F:methyltransferase activity"/>
    <property type="evidence" value="ECO:0007669"/>
    <property type="project" value="UniProtKB-KW"/>
</dbReference>